<evidence type="ECO:0000256" key="8">
    <source>
        <dbReference type="SAM" id="MobiDB-lite"/>
    </source>
</evidence>
<evidence type="ECO:0000313" key="11">
    <source>
        <dbReference type="Proteomes" id="UP000472265"/>
    </source>
</evidence>
<dbReference type="InterPro" id="IPR007854">
    <property type="entry name" value="Fip1_dom"/>
</dbReference>
<feature type="compositionally biased region" description="Basic residues" evidence="8">
    <location>
        <begin position="407"/>
        <end position="420"/>
    </location>
</feature>
<evidence type="ECO:0000256" key="2">
    <source>
        <dbReference type="ARBA" id="ARBA00007459"/>
    </source>
</evidence>
<comment type="subcellular location">
    <subcellularLocation>
        <location evidence="1">Nucleus</location>
    </subcellularLocation>
</comment>
<dbReference type="PANTHER" id="PTHR13484">
    <property type="entry name" value="FIP1-LIKE 1 PROTEIN"/>
    <property type="match status" value="1"/>
</dbReference>
<feature type="region of interest" description="Disordered" evidence="8">
    <location>
        <begin position="164"/>
        <end position="189"/>
    </location>
</feature>
<dbReference type="InParanoid" id="A0A671YEY9"/>
<name>A0A671YEY9_SPAAU</name>
<feature type="compositionally biased region" description="Basic and acidic residues" evidence="8">
    <location>
        <begin position="64"/>
        <end position="81"/>
    </location>
</feature>
<evidence type="ECO:0000256" key="6">
    <source>
        <dbReference type="ARBA" id="ARBA00023242"/>
    </source>
</evidence>
<sequence length="439" mass="50357">MVLPESDSKVFTENEDEDEDEQIYQWIYGMKTTCDKQENERDQILPSCSGPSPVHLKNNAEGGDSEHEATHKTIQAEKQEDQEGDNTMGSDIDALICVQQIPVLKAKVEEKPWLRPGADISDYFNYGFDEESWKTYCKKQLKLRTSSQKLYTQITAENWKNTHGKKGSCSAYASSDSQSTRASRQSSAAIDVIGERPGHSSRVEGRTRLRVEGNNTQVVTKMSPEDDRITSNDLLRPSKVNSLFAYTTPPAFLYRQRPPPSSSHATFDSGYSKVFDKPSTSTSSGVPSLIPWGISTGVIETAKAWECYIRQEMCYSYRGRTRQYGHDKESKRGRERDREDCSFSYNSGQRHMRSRDTTERGYRHQTPVSFNKKEEKWQRERRHTDKRGEPRSSCRSKSNGGEDRDSQRRHKNKKAKRHRKDKETSKVSSAEQERKLKCD</sequence>
<protein>
    <recommendedName>
        <fullName evidence="3">Pre-mRNA 3'-end-processing factor FIP1</fullName>
    </recommendedName>
    <alternativeName>
        <fullName evidence="7">FIP1-like 1 protein</fullName>
    </alternativeName>
</protein>
<feature type="compositionally biased region" description="Basic and acidic residues" evidence="8">
    <location>
        <begin position="421"/>
        <end position="439"/>
    </location>
</feature>
<dbReference type="GO" id="GO:0006397">
    <property type="term" value="P:mRNA processing"/>
    <property type="evidence" value="ECO:0007669"/>
    <property type="project" value="UniProtKB-KW"/>
</dbReference>
<accession>A0A671YEY9</accession>
<dbReference type="PANTHER" id="PTHR13484:SF9">
    <property type="entry name" value="PRE-MRNA 3'-END-PROCESSING FACTOR FIP1"/>
    <property type="match status" value="1"/>
</dbReference>
<evidence type="ECO:0000313" key="10">
    <source>
        <dbReference type="Ensembl" id="ENSSAUP00010061034.1"/>
    </source>
</evidence>
<feature type="region of interest" description="Disordered" evidence="8">
    <location>
        <begin position="37"/>
        <end position="89"/>
    </location>
</feature>
<dbReference type="OrthoDB" id="1917198at2759"/>
<feature type="compositionally biased region" description="Basic and acidic residues" evidence="8">
    <location>
        <begin position="371"/>
        <end position="392"/>
    </location>
</feature>
<dbReference type="InterPro" id="IPR051187">
    <property type="entry name" value="Pre-mRNA_3'-end_processing_reg"/>
</dbReference>
<evidence type="ECO:0000256" key="7">
    <source>
        <dbReference type="ARBA" id="ARBA00031816"/>
    </source>
</evidence>
<feature type="domain" description="Pre-mRNA polyadenylation factor Fip1" evidence="9">
    <location>
        <begin position="107"/>
        <end position="144"/>
    </location>
</feature>
<evidence type="ECO:0000256" key="4">
    <source>
        <dbReference type="ARBA" id="ARBA00022553"/>
    </source>
</evidence>
<dbReference type="Pfam" id="PF05182">
    <property type="entry name" value="Fip1"/>
    <property type="match status" value="1"/>
</dbReference>
<comment type="similarity">
    <text evidence="2">Belongs to the FIP1 family.</text>
</comment>
<feature type="compositionally biased region" description="Basic and acidic residues" evidence="8">
    <location>
        <begin position="324"/>
        <end position="341"/>
    </location>
</feature>
<gene>
    <name evidence="10" type="primary">fip1l1a</name>
</gene>
<keyword evidence="6" id="KW-0539">Nucleus</keyword>
<dbReference type="GO" id="GO:0005847">
    <property type="term" value="C:mRNA cleavage and polyadenylation specificity factor complex"/>
    <property type="evidence" value="ECO:0007669"/>
    <property type="project" value="TreeGrafter"/>
</dbReference>
<keyword evidence="5" id="KW-0507">mRNA processing</keyword>
<dbReference type="AlphaFoldDB" id="A0A671YEY9"/>
<evidence type="ECO:0000256" key="5">
    <source>
        <dbReference type="ARBA" id="ARBA00022664"/>
    </source>
</evidence>
<reference evidence="10" key="1">
    <citation type="submission" date="2021-04" db="EMBL/GenBank/DDBJ databases">
        <authorList>
            <consortium name="Wellcome Sanger Institute Data Sharing"/>
        </authorList>
    </citation>
    <scope>NUCLEOTIDE SEQUENCE [LARGE SCALE GENOMIC DNA]</scope>
</reference>
<dbReference type="GeneTree" id="ENSGT01060000248860"/>
<organism evidence="10 11">
    <name type="scientific">Sparus aurata</name>
    <name type="common">Gilthead sea bream</name>
    <dbReference type="NCBI Taxonomy" id="8175"/>
    <lineage>
        <taxon>Eukaryota</taxon>
        <taxon>Metazoa</taxon>
        <taxon>Chordata</taxon>
        <taxon>Craniata</taxon>
        <taxon>Vertebrata</taxon>
        <taxon>Euteleostomi</taxon>
        <taxon>Actinopterygii</taxon>
        <taxon>Neopterygii</taxon>
        <taxon>Teleostei</taxon>
        <taxon>Neoteleostei</taxon>
        <taxon>Acanthomorphata</taxon>
        <taxon>Eupercaria</taxon>
        <taxon>Spariformes</taxon>
        <taxon>Sparidae</taxon>
        <taxon>Sparus</taxon>
    </lineage>
</organism>
<reference evidence="10" key="3">
    <citation type="submission" date="2025-09" db="UniProtKB">
        <authorList>
            <consortium name="Ensembl"/>
        </authorList>
    </citation>
    <scope>IDENTIFICATION</scope>
</reference>
<feature type="region of interest" description="Disordered" evidence="8">
    <location>
        <begin position="323"/>
        <end position="439"/>
    </location>
</feature>
<evidence type="ECO:0000256" key="1">
    <source>
        <dbReference type="ARBA" id="ARBA00004123"/>
    </source>
</evidence>
<proteinExistence type="inferred from homology"/>
<evidence type="ECO:0000259" key="9">
    <source>
        <dbReference type="Pfam" id="PF05182"/>
    </source>
</evidence>
<reference evidence="10" key="2">
    <citation type="submission" date="2025-08" db="UniProtKB">
        <authorList>
            <consortium name="Ensembl"/>
        </authorList>
    </citation>
    <scope>IDENTIFICATION</scope>
</reference>
<evidence type="ECO:0000256" key="3">
    <source>
        <dbReference type="ARBA" id="ARBA00017456"/>
    </source>
</evidence>
<feature type="compositionally biased region" description="Low complexity" evidence="8">
    <location>
        <begin position="168"/>
        <end position="189"/>
    </location>
</feature>
<dbReference type="OMA" id="FDEESWN"/>
<keyword evidence="4" id="KW-0597">Phosphoprotein</keyword>
<keyword evidence="11" id="KW-1185">Reference proteome</keyword>
<dbReference type="Proteomes" id="UP000472265">
    <property type="component" value="Chromosome 11"/>
</dbReference>
<dbReference type="Ensembl" id="ENSSAUT00010063988.1">
    <property type="protein sequence ID" value="ENSSAUP00010061034.1"/>
    <property type="gene ID" value="ENSSAUG00010024682.1"/>
</dbReference>